<evidence type="ECO:0000313" key="3">
    <source>
        <dbReference type="Proteomes" id="UP000663452"/>
    </source>
</evidence>
<proteinExistence type="predicted"/>
<dbReference type="InterPro" id="IPR025378">
    <property type="entry name" value="DUF4368"/>
</dbReference>
<dbReference type="EMBL" id="CP070969">
    <property type="protein sequence ID" value="QSF45610.1"/>
    <property type="molecule type" value="Genomic_DNA"/>
</dbReference>
<evidence type="ECO:0000313" key="2">
    <source>
        <dbReference type="EMBL" id="QSF45610.1"/>
    </source>
</evidence>
<dbReference type="Pfam" id="PF14287">
    <property type="entry name" value="DUF4368"/>
    <property type="match status" value="1"/>
</dbReference>
<reference evidence="2 3" key="1">
    <citation type="submission" date="2021-02" db="EMBL/GenBank/DDBJ databases">
        <title>Paenibacillus tianjinensis sp. nov.</title>
        <authorList>
            <person name="Liu H."/>
        </authorList>
    </citation>
    <scope>NUCLEOTIDE SEQUENCE [LARGE SCALE GENOMIC DNA]</scope>
    <source>
        <strain evidence="2 3">TB2019</strain>
    </source>
</reference>
<feature type="domain" description="DUF4368" evidence="1">
    <location>
        <begin position="2"/>
        <end position="22"/>
    </location>
</feature>
<keyword evidence="3" id="KW-1185">Reference proteome</keyword>
<name>A0ABX7LGJ1_9BACL</name>
<protein>
    <submittedName>
        <fullName evidence="2">DUF4368 domain-containing protein</fullName>
    </submittedName>
</protein>
<organism evidence="2 3">
    <name type="scientific">Paenibacillus tianjinensis</name>
    <dbReference type="NCBI Taxonomy" id="2810347"/>
    <lineage>
        <taxon>Bacteria</taxon>
        <taxon>Bacillati</taxon>
        <taxon>Bacillota</taxon>
        <taxon>Bacilli</taxon>
        <taxon>Bacillales</taxon>
        <taxon>Paenibacillaceae</taxon>
        <taxon>Paenibacillus</taxon>
    </lineage>
</organism>
<gene>
    <name evidence="2" type="ORF">JRJ22_02825</name>
</gene>
<accession>A0ABX7LGJ1</accession>
<dbReference type="Proteomes" id="UP000663452">
    <property type="component" value="Chromosome"/>
</dbReference>
<evidence type="ECO:0000259" key="1">
    <source>
        <dbReference type="Pfam" id="PF14287"/>
    </source>
</evidence>
<sequence length="29" mass="3354">MKLEELTPEMVHRFIDKIEVQADGSGRHS</sequence>